<accession>A0A1I8J4G2</accession>
<name>A0A1I8J4G2_9PLAT</name>
<organism evidence="1 2">
    <name type="scientific">Macrostomum lignano</name>
    <dbReference type="NCBI Taxonomy" id="282301"/>
    <lineage>
        <taxon>Eukaryota</taxon>
        <taxon>Metazoa</taxon>
        <taxon>Spiralia</taxon>
        <taxon>Lophotrochozoa</taxon>
        <taxon>Platyhelminthes</taxon>
        <taxon>Rhabditophora</taxon>
        <taxon>Macrostomorpha</taxon>
        <taxon>Macrostomida</taxon>
        <taxon>Macrostomidae</taxon>
        <taxon>Macrostomum</taxon>
    </lineage>
</organism>
<sequence length="206" mass="22249">RARLDLRLHLSVGEQQQAAGSQLAVVQHVSAAGVTHSGCNALNSAAHIRHIDEAVLGVVDGSLERHLPFGEPQIRRGMCVLASVSIVTVATEGSLYSQANPKFNLQLVSLSSPSSFIRMQFSTASPDGSFEGNRLSGLAKPFPLTLCQPALLRFLSSARSLSPSHRSQPQDELMPLRLSARMEPCELTSSPPIDAHCRLAEHQLWL</sequence>
<proteinExistence type="predicted"/>
<evidence type="ECO:0000313" key="1">
    <source>
        <dbReference type="Proteomes" id="UP000095280"/>
    </source>
</evidence>
<keyword evidence="1" id="KW-1185">Reference proteome</keyword>
<dbReference type="WBParaSite" id="maker-uti_cns_0045927-snap-gene-0.5-mRNA-1">
    <property type="protein sequence ID" value="maker-uti_cns_0045927-snap-gene-0.5-mRNA-1"/>
    <property type="gene ID" value="maker-uti_cns_0045927-snap-gene-0.5"/>
</dbReference>
<dbReference type="AlphaFoldDB" id="A0A1I8J4G2"/>
<protein>
    <submittedName>
        <fullName evidence="2">SHR-BD domain-containing protein</fullName>
    </submittedName>
</protein>
<dbReference type="Proteomes" id="UP000095280">
    <property type="component" value="Unplaced"/>
</dbReference>
<reference evidence="2" key="1">
    <citation type="submission" date="2016-11" db="UniProtKB">
        <authorList>
            <consortium name="WormBaseParasite"/>
        </authorList>
    </citation>
    <scope>IDENTIFICATION</scope>
</reference>
<evidence type="ECO:0000313" key="2">
    <source>
        <dbReference type="WBParaSite" id="maker-uti_cns_0045927-snap-gene-0.5-mRNA-1"/>
    </source>
</evidence>